<keyword evidence="2" id="KW-1185">Reference proteome</keyword>
<accession>A0A9N9NIG5</accession>
<reference evidence="1" key="1">
    <citation type="submission" date="2021-06" db="EMBL/GenBank/DDBJ databases">
        <authorList>
            <person name="Kallberg Y."/>
            <person name="Tangrot J."/>
            <person name="Rosling A."/>
        </authorList>
    </citation>
    <scope>NUCLEOTIDE SEQUENCE</scope>
    <source>
        <strain evidence="1">UK204</strain>
    </source>
</reference>
<proteinExistence type="predicted"/>
<organism evidence="1 2">
    <name type="scientific">Funneliformis caledonium</name>
    <dbReference type="NCBI Taxonomy" id="1117310"/>
    <lineage>
        <taxon>Eukaryota</taxon>
        <taxon>Fungi</taxon>
        <taxon>Fungi incertae sedis</taxon>
        <taxon>Mucoromycota</taxon>
        <taxon>Glomeromycotina</taxon>
        <taxon>Glomeromycetes</taxon>
        <taxon>Glomerales</taxon>
        <taxon>Glomeraceae</taxon>
        <taxon>Funneliformis</taxon>
    </lineage>
</organism>
<evidence type="ECO:0000313" key="2">
    <source>
        <dbReference type="Proteomes" id="UP000789570"/>
    </source>
</evidence>
<evidence type="ECO:0000313" key="1">
    <source>
        <dbReference type="EMBL" id="CAG8740867.1"/>
    </source>
</evidence>
<gene>
    <name evidence="1" type="ORF">FCALED_LOCUS15610</name>
</gene>
<dbReference type="AlphaFoldDB" id="A0A9N9NIG5"/>
<protein>
    <submittedName>
        <fullName evidence="1">9128_t:CDS:1</fullName>
    </submittedName>
</protein>
<dbReference type="Proteomes" id="UP000789570">
    <property type="component" value="Unassembled WGS sequence"/>
</dbReference>
<dbReference type="EMBL" id="CAJVPQ010014877">
    <property type="protein sequence ID" value="CAG8740867.1"/>
    <property type="molecule type" value="Genomic_DNA"/>
</dbReference>
<feature type="non-terminal residue" evidence="1">
    <location>
        <position position="152"/>
    </location>
</feature>
<name>A0A9N9NIG5_9GLOM</name>
<sequence>MRRYLRSDATPLSPEAYCDIIDAKGKKNISSVLAKKYKISSQKIYQIWREQKMDSTHTMYSTDASNTSDTLRITDTSHRFNNLHIFFTNITDRAHSVHTIDASDTLHTTHSINILKYMRSNATKLSSADYEDIMQYRDMKSKPLNQLRKKFH</sequence>
<comment type="caution">
    <text evidence="1">The sequence shown here is derived from an EMBL/GenBank/DDBJ whole genome shotgun (WGS) entry which is preliminary data.</text>
</comment>
<dbReference type="OrthoDB" id="2350349at2759"/>